<evidence type="ECO:0000313" key="3">
    <source>
        <dbReference type="EMBL" id="KAK4251981.1"/>
    </source>
</evidence>
<keyword evidence="2" id="KW-0732">Signal</keyword>
<feature type="signal peptide" evidence="2">
    <location>
        <begin position="1"/>
        <end position="16"/>
    </location>
</feature>
<name>A0AAN7D200_9PEZI</name>
<dbReference type="EMBL" id="MU857602">
    <property type="protein sequence ID" value="KAK4251981.1"/>
    <property type="molecule type" value="Genomic_DNA"/>
</dbReference>
<keyword evidence="4" id="KW-1185">Reference proteome</keyword>
<accession>A0AAN7D200</accession>
<evidence type="ECO:0000313" key="4">
    <source>
        <dbReference type="Proteomes" id="UP001303647"/>
    </source>
</evidence>
<dbReference type="Proteomes" id="UP001303647">
    <property type="component" value="Unassembled WGS sequence"/>
</dbReference>
<reference evidence="3" key="2">
    <citation type="submission" date="2023-05" db="EMBL/GenBank/DDBJ databases">
        <authorList>
            <consortium name="Lawrence Berkeley National Laboratory"/>
            <person name="Steindorff A."/>
            <person name="Hensen N."/>
            <person name="Bonometti L."/>
            <person name="Westerberg I."/>
            <person name="Brannstrom I.O."/>
            <person name="Guillou S."/>
            <person name="Cros-Aarteil S."/>
            <person name="Calhoun S."/>
            <person name="Haridas S."/>
            <person name="Kuo A."/>
            <person name="Mondo S."/>
            <person name="Pangilinan J."/>
            <person name="Riley R."/>
            <person name="Labutti K."/>
            <person name="Andreopoulos B."/>
            <person name="Lipzen A."/>
            <person name="Chen C."/>
            <person name="Yanf M."/>
            <person name="Daum C."/>
            <person name="Ng V."/>
            <person name="Clum A."/>
            <person name="Ohm R."/>
            <person name="Martin F."/>
            <person name="Silar P."/>
            <person name="Natvig D."/>
            <person name="Lalanne C."/>
            <person name="Gautier V."/>
            <person name="Ament-Velasquez S.L."/>
            <person name="Kruys A."/>
            <person name="Hutchinson M.I."/>
            <person name="Powell A.J."/>
            <person name="Barry K."/>
            <person name="Miller A.N."/>
            <person name="Grigoriev I.V."/>
            <person name="Debuchy R."/>
            <person name="Gladieux P."/>
            <person name="Thoren M.H."/>
            <person name="Johannesson H."/>
        </authorList>
    </citation>
    <scope>NUCLEOTIDE SEQUENCE</scope>
    <source>
        <strain evidence="3">CBS 359.72</strain>
    </source>
</reference>
<proteinExistence type="predicted"/>
<reference evidence="3" key="1">
    <citation type="journal article" date="2023" name="Mol. Phylogenet. Evol.">
        <title>Genome-scale phylogeny and comparative genomics of the fungal order Sordariales.</title>
        <authorList>
            <person name="Hensen N."/>
            <person name="Bonometti L."/>
            <person name="Westerberg I."/>
            <person name="Brannstrom I.O."/>
            <person name="Guillou S."/>
            <person name="Cros-Aarteil S."/>
            <person name="Calhoun S."/>
            <person name="Haridas S."/>
            <person name="Kuo A."/>
            <person name="Mondo S."/>
            <person name="Pangilinan J."/>
            <person name="Riley R."/>
            <person name="LaButti K."/>
            <person name="Andreopoulos B."/>
            <person name="Lipzen A."/>
            <person name="Chen C."/>
            <person name="Yan M."/>
            <person name="Daum C."/>
            <person name="Ng V."/>
            <person name="Clum A."/>
            <person name="Steindorff A."/>
            <person name="Ohm R.A."/>
            <person name="Martin F."/>
            <person name="Silar P."/>
            <person name="Natvig D.O."/>
            <person name="Lalanne C."/>
            <person name="Gautier V."/>
            <person name="Ament-Velasquez S.L."/>
            <person name="Kruys A."/>
            <person name="Hutchinson M.I."/>
            <person name="Powell A.J."/>
            <person name="Barry K."/>
            <person name="Miller A.N."/>
            <person name="Grigoriev I.V."/>
            <person name="Debuchy R."/>
            <person name="Gladieux P."/>
            <person name="Hiltunen Thoren M."/>
            <person name="Johannesson H."/>
        </authorList>
    </citation>
    <scope>NUCLEOTIDE SEQUENCE</scope>
    <source>
        <strain evidence="3">CBS 359.72</strain>
    </source>
</reference>
<sequence>MQLKLLVLGLATAAAALPYGRVVPREPIEDRTQVIKKDSYWDPALPTRSDDSEDGTRVTSENEVKEDGTRVTRANLMPAPPIGPDDSEAGTRVTSENEVKEDGTRVTWR</sequence>
<feature type="compositionally biased region" description="Basic and acidic residues" evidence="1">
    <location>
        <begin position="95"/>
        <end position="109"/>
    </location>
</feature>
<comment type="caution">
    <text evidence="3">The sequence shown here is derived from an EMBL/GenBank/DDBJ whole genome shotgun (WGS) entry which is preliminary data.</text>
</comment>
<feature type="compositionally biased region" description="Basic and acidic residues" evidence="1">
    <location>
        <begin position="48"/>
        <end position="70"/>
    </location>
</feature>
<protein>
    <recommendedName>
        <fullName evidence="5">Secreted protein</fullName>
    </recommendedName>
</protein>
<evidence type="ECO:0000256" key="1">
    <source>
        <dbReference type="SAM" id="MobiDB-lite"/>
    </source>
</evidence>
<dbReference type="AlphaFoldDB" id="A0AAN7D200"/>
<organism evidence="3 4">
    <name type="scientific">Corynascus novoguineensis</name>
    <dbReference type="NCBI Taxonomy" id="1126955"/>
    <lineage>
        <taxon>Eukaryota</taxon>
        <taxon>Fungi</taxon>
        <taxon>Dikarya</taxon>
        <taxon>Ascomycota</taxon>
        <taxon>Pezizomycotina</taxon>
        <taxon>Sordariomycetes</taxon>
        <taxon>Sordariomycetidae</taxon>
        <taxon>Sordariales</taxon>
        <taxon>Chaetomiaceae</taxon>
        <taxon>Corynascus</taxon>
    </lineage>
</organism>
<evidence type="ECO:0000256" key="2">
    <source>
        <dbReference type="SAM" id="SignalP"/>
    </source>
</evidence>
<evidence type="ECO:0008006" key="5">
    <source>
        <dbReference type="Google" id="ProtNLM"/>
    </source>
</evidence>
<gene>
    <name evidence="3" type="ORF">C7999DRAFT_27217</name>
</gene>
<feature type="region of interest" description="Disordered" evidence="1">
    <location>
        <begin position="42"/>
        <end position="109"/>
    </location>
</feature>
<feature type="chain" id="PRO_5042934200" description="Secreted protein" evidence="2">
    <location>
        <begin position="17"/>
        <end position="109"/>
    </location>
</feature>